<reference evidence="1 2" key="1">
    <citation type="submission" date="2022-10" db="EMBL/GenBank/DDBJ databases">
        <title>Marinomonas transparenta sp. nov. and Marinomonas sargassi sp. nov., isolated from marine alga (Sargassum natans (L.) Gaillon).</title>
        <authorList>
            <person name="Wang Y."/>
        </authorList>
    </citation>
    <scope>NUCLEOTIDE SEQUENCE [LARGE SCALE GENOMIC DNA]</scope>
    <source>
        <strain evidence="1 2">C2222</strain>
    </source>
</reference>
<feature type="non-terminal residue" evidence="1">
    <location>
        <position position="481"/>
    </location>
</feature>
<dbReference type="NCBIfam" id="NF033682">
    <property type="entry name" value="retention_LapA"/>
    <property type="match status" value="1"/>
</dbReference>
<protein>
    <submittedName>
        <fullName evidence="1">Retention module-containing protein</fullName>
    </submittedName>
</protein>
<dbReference type="Proteomes" id="UP001209713">
    <property type="component" value="Unassembled WGS sequence"/>
</dbReference>
<dbReference type="EMBL" id="JAOVZB010000002">
    <property type="protein sequence ID" value="MCV2402141.1"/>
    <property type="molecule type" value="Genomic_DNA"/>
</dbReference>
<organism evidence="1 2">
    <name type="scientific">Marinomonas sargassi</name>
    <dbReference type="NCBI Taxonomy" id="2984494"/>
    <lineage>
        <taxon>Bacteria</taxon>
        <taxon>Pseudomonadati</taxon>
        <taxon>Pseudomonadota</taxon>
        <taxon>Gammaproteobacteria</taxon>
        <taxon>Oceanospirillales</taxon>
        <taxon>Oceanospirillaceae</taxon>
        <taxon>Marinomonas</taxon>
    </lineage>
</organism>
<dbReference type="NCBIfam" id="NF033510">
    <property type="entry name" value="Ca_tandemer"/>
    <property type="match status" value="3"/>
</dbReference>
<proteinExistence type="predicted"/>
<keyword evidence="2" id="KW-1185">Reference proteome</keyword>
<name>A0ABT2YQI0_9GAMM</name>
<evidence type="ECO:0000313" key="1">
    <source>
        <dbReference type="EMBL" id="MCV2402141.1"/>
    </source>
</evidence>
<accession>A0ABT2YQI0</accession>
<dbReference type="RefSeq" id="WP_263529525.1">
    <property type="nucleotide sequence ID" value="NZ_JAOVZB010000002.1"/>
</dbReference>
<evidence type="ECO:0000313" key="2">
    <source>
        <dbReference type="Proteomes" id="UP001209713"/>
    </source>
</evidence>
<gene>
    <name evidence="1" type="ORF">OFY17_04485</name>
</gene>
<dbReference type="InterPro" id="IPR047777">
    <property type="entry name" value="LapA-like_RM"/>
</dbReference>
<sequence length="481" mass="49812">MSDSQIPFSTLGSKVASVSDLNGSVVVLSIDGQERFVTKGDPVYYAEIVSTQSNSNVVITFLSGLEFQLSASSSVEITEELLENLSSSADLYEVKDEIDEFSDLQLAVLAGEDPTAIQDAPAAGDGLDGSLHSIVSVSRDNNISNPDFGFESDRIGKSDAEFSVTNLARSSSSDSTSNNTSSSRNSNITLVAGAVALGAIAEDGTINSAEANDTVTITGTVTVEEGITNTIEVEVNGQTYTATVDENGSWSVEVDGEDVIAAIESGTDITVTVTSTDEAGNTATETTTIDVSDIDVDTEVIVAEVDGISLAEDGIINADESEGIVTITGTVTIEEGVTNTIEVEVNGQTYTATVDENGSWSVEVDGEDVIAAIESGTDITVTVTSTDEAGNTATETTTIDVSDIDVDTEVIVAEVDGISLAEDGIINADESEGIVTITGTVTIEEGVTNTIEVEVNGQTYTATVDENGSWSVEVDGEDVIA</sequence>
<dbReference type="InterPro" id="IPR013783">
    <property type="entry name" value="Ig-like_fold"/>
</dbReference>
<dbReference type="NCBIfam" id="NF012196">
    <property type="entry name" value="Ig_like_ice"/>
    <property type="match status" value="3"/>
</dbReference>
<dbReference type="Gene3D" id="2.60.40.10">
    <property type="entry name" value="Immunoglobulins"/>
    <property type="match status" value="3"/>
</dbReference>
<comment type="caution">
    <text evidence="1">The sequence shown here is derived from an EMBL/GenBank/DDBJ whole genome shotgun (WGS) entry which is preliminary data.</text>
</comment>
<dbReference type="InterPro" id="IPR049826">
    <property type="entry name" value="Ig-like_ice"/>
</dbReference>